<evidence type="ECO:0000259" key="4">
    <source>
        <dbReference type="Pfam" id="PF13193"/>
    </source>
</evidence>
<keyword evidence="2 5" id="KW-0436">Ligase</keyword>
<feature type="domain" description="AMP-dependent synthetase/ligase" evidence="3">
    <location>
        <begin position="20"/>
        <end position="323"/>
    </location>
</feature>
<dbReference type="CDD" id="cd04433">
    <property type="entry name" value="AFD_class_I"/>
    <property type="match status" value="1"/>
</dbReference>
<dbReference type="InterPro" id="IPR025110">
    <property type="entry name" value="AMP-bd_C"/>
</dbReference>
<dbReference type="Pfam" id="PF13193">
    <property type="entry name" value="AMP-binding_C"/>
    <property type="match status" value="1"/>
</dbReference>
<dbReference type="Proteomes" id="UP000004915">
    <property type="component" value="Unassembled WGS sequence"/>
</dbReference>
<evidence type="ECO:0000313" key="6">
    <source>
        <dbReference type="Proteomes" id="UP000004915"/>
    </source>
</evidence>
<dbReference type="EMBL" id="AGVE01000050">
    <property type="protein sequence ID" value="EHI11034.1"/>
    <property type="molecule type" value="Genomic_DNA"/>
</dbReference>
<protein>
    <submittedName>
        <fullName evidence="5">AMP-dependent synthetase and ligase</fullName>
    </submittedName>
</protein>
<comment type="caution">
    <text evidence="5">The sequence shown here is derived from an EMBL/GenBank/DDBJ whole genome shotgun (WGS) entry which is preliminary data.</text>
</comment>
<evidence type="ECO:0000259" key="3">
    <source>
        <dbReference type="Pfam" id="PF00501"/>
    </source>
</evidence>
<dbReference type="AlphaFoldDB" id="G7CM81"/>
<evidence type="ECO:0000256" key="2">
    <source>
        <dbReference type="ARBA" id="ARBA00022598"/>
    </source>
</evidence>
<proteinExistence type="inferred from homology"/>
<dbReference type="eggNOG" id="COG0318">
    <property type="taxonomic scope" value="Bacteria"/>
</dbReference>
<gene>
    <name evidence="5" type="ORF">KEK_20628</name>
</gene>
<keyword evidence="6" id="KW-1185">Reference proteome</keyword>
<feature type="domain" description="AMP-binding enzyme C-terminal" evidence="4">
    <location>
        <begin position="441"/>
        <end position="520"/>
    </location>
</feature>
<dbReference type="PANTHER" id="PTHR43201:SF5">
    <property type="entry name" value="MEDIUM-CHAIN ACYL-COA LIGASE ACSF2, MITOCHONDRIAL"/>
    <property type="match status" value="1"/>
</dbReference>
<dbReference type="InterPro" id="IPR045851">
    <property type="entry name" value="AMP-bd_C_sf"/>
</dbReference>
<evidence type="ECO:0000256" key="1">
    <source>
        <dbReference type="ARBA" id="ARBA00006432"/>
    </source>
</evidence>
<reference evidence="5 6" key="1">
    <citation type="submission" date="2011-11" db="EMBL/GenBank/DDBJ databases">
        <authorList>
            <consortium name="Tuberculosis Structural Genomics Consortium"/>
            <person name="Ioerger T.R."/>
        </authorList>
    </citation>
    <scope>NUCLEOTIDE SEQUENCE [LARGE SCALE GENOMIC DNA]</scope>
    <source>
        <strain evidence="6">ATCC 19527 / DSM 44167 / CIP 105390 / JCM 6362 / NCTC 10409 / 316</strain>
    </source>
</reference>
<dbReference type="PANTHER" id="PTHR43201">
    <property type="entry name" value="ACYL-COA SYNTHETASE"/>
    <property type="match status" value="1"/>
</dbReference>
<organism evidence="5 6">
    <name type="scientific">Mycolicibacterium thermoresistibile (strain ATCC 19527 / DSM 44167 / CIP 105390 / JCM 6362 / NCTC 10409 / 316)</name>
    <name type="common">Mycobacterium thermoresistibile</name>
    <dbReference type="NCBI Taxonomy" id="1078020"/>
    <lineage>
        <taxon>Bacteria</taxon>
        <taxon>Bacillati</taxon>
        <taxon>Actinomycetota</taxon>
        <taxon>Actinomycetes</taxon>
        <taxon>Mycobacteriales</taxon>
        <taxon>Mycobacteriaceae</taxon>
        <taxon>Mycolicibacterium</taxon>
    </lineage>
</organism>
<dbReference type="Pfam" id="PF00501">
    <property type="entry name" value="AMP-binding"/>
    <property type="match status" value="1"/>
</dbReference>
<dbReference type="PATRIC" id="fig|1078020.3.peg.4078"/>
<accession>G7CM81</accession>
<dbReference type="Gene3D" id="3.40.50.12780">
    <property type="entry name" value="N-terminal domain of ligase-like"/>
    <property type="match status" value="1"/>
</dbReference>
<dbReference type="InterPro" id="IPR000873">
    <property type="entry name" value="AMP-dep_synth/lig_dom"/>
</dbReference>
<comment type="similarity">
    <text evidence="1">Belongs to the ATP-dependent AMP-binding enzyme family.</text>
</comment>
<dbReference type="GO" id="GO:0031956">
    <property type="term" value="F:medium-chain fatty acid-CoA ligase activity"/>
    <property type="evidence" value="ECO:0007669"/>
    <property type="project" value="TreeGrafter"/>
</dbReference>
<dbReference type="InterPro" id="IPR042099">
    <property type="entry name" value="ANL_N_sf"/>
</dbReference>
<dbReference type="Gene3D" id="3.30.300.30">
    <property type="match status" value="1"/>
</dbReference>
<name>G7CM81_MYCT3</name>
<dbReference type="SUPFAM" id="SSF56801">
    <property type="entry name" value="Acetyl-CoA synthetase-like"/>
    <property type="match status" value="1"/>
</dbReference>
<sequence length="547" mass="58458">MAGPVNRVTALTVPALLAGAAETFGDRTYVVTPAERLSYRQAADRSARLARWLLREGVGKGTRVGLFFPNGTDWIVWWLAVSRIGALAVPLSTLYQPAEIAKVVRLADIAVLIAPGTVLSIDVPARFEQAWPELAGQRAGQLALTAAPYLRTIVLTEPTDRPWAARWKPDAATAAPELLSAVEAEVSPADLAVMVHTSGSTADPKGVLHTHGTLVRQTSTWPAAIWAVTRGSGTGSHTGAESGAGTADEPRILCAMPFFWIGGLLAATGALHDPVTLLVLPKLDAGTALDLIETERATGVVGWPAFTRRLRDHPTFDERDLGSAPMLRHGPLDIAMTDVPDGFPVHRTMSETAGGFAFTEMRIVDGNGDPVPDGTVGELLVRGIGVMAGYNKRERWEVFDADGWYHTGDRVYRKPGDPRLFYVGRTTELIKSGGANVSPLEVEAVIEQSPAVAQCVVVGVDDPDRGEQVCAVVVPTHSGDHGLDVDSLAAQVGSQLSSYKVPTRWVVARADQIPTLPSGKFDRRTLRARVSDGTLNAVQPVNADSRR</sequence>
<dbReference type="GO" id="GO:0006631">
    <property type="term" value="P:fatty acid metabolic process"/>
    <property type="evidence" value="ECO:0007669"/>
    <property type="project" value="TreeGrafter"/>
</dbReference>
<evidence type="ECO:0000313" key="5">
    <source>
        <dbReference type="EMBL" id="EHI11034.1"/>
    </source>
</evidence>